<protein>
    <recommendedName>
        <fullName evidence="3">Metal-dependent HD superfamily phosphohydrolase</fullName>
    </recommendedName>
</protein>
<dbReference type="EMBL" id="BAABIA010000010">
    <property type="protein sequence ID" value="GAA5147969.1"/>
    <property type="molecule type" value="Genomic_DNA"/>
</dbReference>
<organism evidence="1 2">
    <name type="scientific">Prosthecobacter algae</name>
    <dbReference type="NCBI Taxonomy" id="1144682"/>
    <lineage>
        <taxon>Bacteria</taxon>
        <taxon>Pseudomonadati</taxon>
        <taxon>Verrucomicrobiota</taxon>
        <taxon>Verrucomicrobiia</taxon>
        <taxon>Verrucomicrobiales</taxon>
        <taxon>Verrucomicrobiaceae</taxon>
        <taxon>Prosthecobacter</taxon>
    </lineage>
</organism>
<dbReference type="Proteomes" id="UP001499852">
    <property type="component" value="Unassembled WGS sequence"/>
</dbReference>
<sequence>MKMDVLSSGAAYGVDLATRVASLLEEGYPLTHAHRDYCGMGLVFQGGHYCYSEIWDGLPLEVESLQTCGHPWVQAFARREDFILWLAAQTDRSLSRLEAEDDFYHQNQTIHRQQLIEFVRQHESHPHIRLSRWSRLWQAIPAEGDGQSWFGGLVVAYSEEHRHYHNLCHLDECLTELDEGKCLAVHPVQLEVALWFHDAVYDSSGEMDNEGLSADMARDALSEYGVADSFIRNVVSLIGLTRKHIPDATPDAALMCDIDLAILGKDETRFWAYEQAIRREYAQVPAEDYRRGRSRVLESFLQRPQIYSTSFFLERYEAQARRNLQASLARLATGEVP</sequence>
<gene>
    <name evidence="1" type="ORF">GCM10023213_43460</name>
</gene>
<evidence type="ECO:0000313" key="2">
    <source>
        <dbReference type="Proteomes" id="UP001499852"/>
    </source>
</evidence>
<reference evidence="2" key="1">
    <citation type="journal article" date="2019" name="Int. J. Syst. Evol. Microbiol.">
        <title>The Global Catalogue of Microorganisms (GCM) 10K type strain sequencing project: providing services to taxonomists for standard genome sequencing and annotation.</title>
        <authorList>
            <consortium name="The Broad Institute Genomics Platform"/>
            <consortium name="The Broad Institute Genome Sequencing Center for Infectious Disease"/>
            <person name="Wu L."/>
            <person name="Ma J."/>
        </authorList>
    </citation>
    <scope>NUCLEOTIDE SEQUENCE [LARGE SCALE GENOMIC DNA]</scope>
    <source>
        <strain evidence="2">JCM 18053</strain>
    </source>
</reference>
<dbReference type="Gene3D" id="1.10.3210.10">
    <property type="entry name" value="Hypothetical protein af1432"/>
    <property type="match status" value="1"/>
</dbReference>
<comment type="caution">
    <text evidence="1">The sequence shown here is derived from an EMBL/GenBank/DDBJ whole genome shotgun (WGS) entry which is preliminary data.</text>
</comment>
<evidence type="ECO:0008006" key="3">
    <source>
        <dbReference type="Google" id="ProtNLM"/>
    </source>
</evidence>
<dbReference type="SUPFAM" id="SSF109604">
    <property type="entry name" value="HD-domain/PDEase-like"/>
    <property type="match status" value="1"/>
</dbReference>
<proteinExistence type="predicted"/>
<evidence type="ECO:0000313" key="1">
    <source>
        <dbReference type="EMBL" id="GAA5147969.1"/>
    </source>
</evidence>
<dbReference type="RefSeq" id="WP_345738517.1">
    <property type="nucleotide sequence ID" value="NZ_BAABIA010000010.1"/>
</dbReference>
<accession>A0ABP9PKH3</accession>
<name>A0ABP9PKH3_9BACT</name>
<dbReference type="PANTHER" id="PTHR21174">
    <property type="match status" value="1"/>
</dbReference>
<keyword evidence="2" id="KW-1185">Reference proteome</keyword>
<dbReference type="InterPro" id="IPR009218">
    <property type="entry name" value="HD_phosphohydro"/>
</dbReference>
<dbReference type="PANTHER" id="PTHR21174:SF0">
    <property type="entry name" value="HD PHOSPHOHYDROLASE FAMILY PROTEIN-RELATED"/>
    <property type="match status" value="1"/>
</dbReference>